<dbReference type="Proteomes" id="UP000045175">
    <property type="component" value="Unassembled WGS sequence"/>
</dbReference>
<dbReference type="OrthoDB" id="9809852at2"/>
<evidence type="ECO:0000313" key="4">
    <source>
        <dbReference type="EMBL" id="CRF44310.1"/>
    </source>
</evidence>
<dbReference type="RefSeq" id="WP_053941667.1">
    <property type="nucleotide sequence ID" value="NZ_BSWO01000002.1"/>
</dbReference>
<sequence>MLFKAQSLEVFFSPEFLELYAKGEPYGVGNPTPLFEVCAPLKSWRFLGRTGQHIELILEDHTALLVCKWWFCPPKHHIHFCPPNSLCLVGEFDPFDKELKCLEIKL</sequence>
<reference evidence="6" key="3">
    <citation type="submission" date="2014-12" db="EMBL/GenBank/DDBJ databases">
        <authorList>
            <person name="Smet A."/>
        </authorList>
    </citation>
    <scope>NUCLEOTIDE SEQUENCE [LARGE SCALE GENOMIC DNA]</scope>
</reference>
<dbReference type="Gene3D" id="2.40.50.460">
    <property type="match status" value="1"/>
</dbReference>
<dbReference type="Pfam" id="PF17768">
    <property type="entry name" value="RecJ_OB"/>
    <property type="match status" value="1"/>
</dbReference>
<accession>A0A0K2Y504</accession>
<evidence type="ECO:0000313" key="2">
    <source>
        <dbReference type="EMBL" id="CRF40688.1"/>
    </source>
</evidence>
<dbReference type="STRING" id="1578720.HAL011_04500"/>
<evidence type="ECO:0000313" key="6">
    <source>
        <dbReference type="Proteomes" id="UP000038622"/>
    </source>
</evidence>
<dbReference type="EMBL" id="CDML01000011">
    <property type="protein sequence ID" value="CRF40688.1"/>
    <property type="molecule type" value="Genomic_DNA"/>
</dbReference>
<reference evidence="7 8" key="2">
    <citation type="submission" date="2014-12" db="EMBL/GenBank/DDBJ databases">
        <authorList>
            <person name="Jaenicke S."/>
        </authorList>
    </citation>
    <scope>NUCLEOTIDE SEQUENCE [LARGE SCALE GENOMIC DNA]</scope>
</reference>
<keyword evidence="6" id="KW-1185">Reference proteome</keyword>
<evidence type="ECO:0000313" key="7">
    <source>
        <dbReference type="Proteomes" id="UP000041394"/>
    </source>
</evidence>
<dbReference type="Proteomes" id="UP000043437">
    <property type="component" value="Unassembled WGS sequence"/>
</dbReference>
<evidence type="ECO:0000313" key="3">
    <source>
        <dbReference type="EMBL" id="CRF43081.1"/>
    </source>
</evidence>
<dbReference type="AlphaFoldDB" id="A0A0K2Y504"/>
<evidence type="ECO:0000259" key="1">
    <source>
        <dbReference type="Pfam" id="PF17768"/>
    </source>
</evidence>
<dbReference type="Proteomes" id="UP000041394">
    <property type="component" value="Unassembled WGS sequence"/>
</dbReference>
<dbReference type="EMBL" id="CDMH01000057">
    <property type="protein sequence ID" value="CRF43081.1"/>
    <property type="molecule type" value="Genomic_DNA"/>
</dbReference>
<dbReference type="Proteomes" id="UP000038622">
    <property type="component" value="Unassembled WGS sequence"/>
</dbReference>
<organism evidence="5 8">
    <name type="scientific">Helicobacter ailurogastricus</name>
    <dbReference type="NCBI Taxonomy" id="1578720"/>
    <lineage>
        <taxon>Bacteria</taxon>
        <taxon>Pseudomonadati</taxon>
        <taxon>Campylobacterota</taxon>
        <taxon>Epsilonproteobacteria</taxon>
        <taxon>Campylobacterales</taxon>
        <taxon>Helicobacteraceae</taxon>
        <taxon>Helicobacter</taxon>
    </lineage>
</organism>
<protein>
    <recommendedName>
        <fullName evidence="1">RecJ OB domain-containing protein</fullName>
    </recommendedName>
</protein>
<evidence type="ECO:0000313" key="5">
    <source>
        <dbReference type="EMBL" id="CRF52220.1"/>
    </source>
</evidence>
<dbReference type="InterPro" id="IPR041122">
    <property type="entry name" value="RecJ_OB"/>
</dbReference>
<dbReference type="EMBL" id="CDMN01000034">
    <property type="protein sequence ID" value="CRF44310.1"/>
    <property type="molecule type" value="Genomic_DNA"/>
</dbReference>
<proteinExistence type="predicted"/>
<dbReference type="EMBL" id="CDMG01000002">
    <property type="protein sequence ID" value="CRF52220.1"/>
    <property type="molecule type" value="Genomic_DNA"/>
</dbReference>
<reference evidence="5" key="1">
    <citation type="submission" date="2014-12" db="EMBL/GenBank/DDBJ databases">
        <title>Whole genome sequences of four Staphylococcus schleiferi canine isolates.</title>
        <authorList>
            <person name="Misic A.M."/>
            <person name="Cain C."/>
            <person name="Morris D.O."/>
            <person name="Rankin S."/>
            <person name="Beiting D."/>
        </authorList>
    </citation>
    <scope>NUCLEOTIDE SEQUENCE</scope>
    <source>
        <strain evidence="2">ASB11</strain>
        <strain evidence="3">ASB13</strain>
        <strain evidence="5">ASB7</strain>
        <strain evidence="4">ASB9</strain>
    </source>
</reference>
<evidence type="ECO:0000313" key="8">
    <source>
        <dbReference type="Proteomes" id="UP000043437"/>
    </source>
</evidence>
<name>A0A0K2Y504_9HELI</name>
<feature type="domain" description="RecJ OB" evidence="1">
    <location>
        <begin position="13"/>
        <end position="90"/>
    </location>
</feature>
<gene>
    <name evidence="2" type="ORF">HAL011_04500</name>
    <name evidence="3" type="ORF">HAL013_13050</name>
    <name evidence="5" type="ORF">HAL07_03460</name>
    <name evidence="4" type="ORF">HAL09_08860</name>
</gene>
<dbReference type="GeneID" id="82131373"/>